<gene>
    <name evidence="10" type="ORF">mPipKuh1_010517</name>
</gene>
<name>A0A7J7RKZ9_PIPKU</name>
<feature type="compositionally biased region" description="Low complexity" evidence="8">
    <location>
        <begin position="39"/>
        <end position="50"/>
    </location>
</feature>
<proteinExistence type="inferred from homology"/>
<accession>A0A7J7RKZ9</accession>
<comment type="subcellular location">
    <subcellularLocation>
        <location evidence="1">Membrane</location>
        <topology evidence="1">Multi-pass membrane protein</topology>
    </subcellularLocation>
</comment>
<evidence type="ECO:0000256" key="4">
    <source>
        <dbReference type="ARBA" id="ARBA00022679"/>
    </source>
</evidence>
<evidence type="ECO:0000256" key="5">
    <source>
        <dbReference type="ARBA" id="ARBA00022692"/>
    </source>
</evidence>
<dbReference type="Pfam" id="PF10034">
    <property type="entry name" value="Dpy19"/>
    <property type="match status" value="1"/>
</dbReference>
<keyword evidence="4" id="KW-0808">Transferase</keyword>
<organism evidence="10 11">
    <name type="scientific">Pipistrellus kuhlii</name>
    <name type="common">Kuhl's pipistrelle</name>
    <dbReference type="NCBI Taxonomy" id="59472"/>
    <lineage>
        <taxon>Eukaryota</taxon>
        <taxon>Metazoa</taxon>
        <taxon>Chordata</taxon>
        <taxon>Craniata</taxon>
        <taxon>Vertebrata</taxon>
        <taxon>Euteleostomi</taxon>
        <taxon>Mammalia</taxon>
        <taxon>Eutheria</taxon>
        <taxon>Laurasiatheria</taxon>
        <taxon>Chiroptera</taxon>
        <taxon>Yangochiroptera</taxon>
        <taxon>Vespertilionidae</taxon>
        <taxon>Pipistrellus</taxon>
    </lineage>
</organism>
<evidence type="ECO:0000256" key="7">
    <source>
        <dbReference type="ARBA" id="ARBA00023136"/>
    </source>
</evidence>
<dbReference type="GO" id="GO:0005637">
    <property type="term" value="C:nuclear inner membrane"/>
    <property type="evidence" value="ECO:0007669"/>
    <property type="project" value="TreeGrafter"/>
</dbReference>
<evidence type="ECO:0000256" key="9">
    <source>
        <dbReference type="SAM" id="Phobius"/>
    </source>
</evidence>
<evidence type="ECO:0000256" key="2">
    <source>
        <dbReference type="ARBA" id="ARBA00008744"/>
    </source>
</evidence>
<evidence type="ECO:0008006" key="12">
    <source>
        <dbReference type="Google" id="ProtNLM"/>
    </source>
</evidence>
<dbReference type="GO" id="GO:0000030">
    <property type="term" value="F:mannosyltransferase activity"/>
    <property type="evidence" value="ECO:0007669"/>
    <property type="project" value="TreeGrafter"/>
</dbReference>
<keyword evidence="7 9" id="KW-0472">Membrane</keyword>
<evidence type="ECO:0000256" key="6">
    <source>
        <dbReference type="ARBA" id="ARBA00022989"/>
    </source>
</evidence>
<dbReference type="Proteomes" id="UP000558488">
    <property type="component" value="Unassembled WGS sequence"/>
</dbReference>
<dbReference type="AlphaFoldDB" id="A0A7J7RKZ9"/>
<comment type="caution">
    <text evidence="10">The sequence shown here is derived from an EMBL/GenBank/DDBJ whole genome shotgun (WGS) entry which is preliminary data.</text>
</comment>
<dbReference type="PANTHER" id="PTHR31488">
    <property type="entry name" value="DPY-19-LIKE 1, LIKE (H. SAPIENS)"/>
    <property type="match status" value="1"/>
</dbReference>
<evidence type="ECO:0000313" key="11">
    <source>
        <dbReference type="Proteomes" id="UP000558488"/>
    </source>
</evidence>
<reference evidence="10 11" key="1">
    <citation type="journal article" date="2020" name="Nature">
        <title>Six reference-quality genomes reveal evolution of bat adaptations.</title>
        <authorList>
            <person name="Jebb D."/>
            <person name="Huang Z."/>
            <person name="Pippel M."/>
            <person name="Hughes G.M."/>
            <person name="Lavrichenko K."/>
            <person name="Devanna P."/>
            <person name="Winkler S."/>
            <person name="Jermiin L.S."/>
            <person name="Skirmuntt E.C."/>
            <person name="Katzourakis A."/>
            <person name="Burkitt-Gray L."/>
            <person name="Ray D.A."/>
            <person name="Sullivan K.A.M."/>
            <person name="Roscito J.G."/>
            <person name="Kirilenko B.M."/>
            <person name="Davalos L.M."/>
            <person name="Corthals A.P."/>
            <person name="Power M.L."/>
            <person name="Jones G."/>
            <person name="Ransome R.D."/>
            <person name="Dechmann D.K.N."/>
            <person name="Locatelli A.G."/>
            <person name="Puechmaille S.J."/>
            <person name="Fedrigo O."/>
            <person name="Jarvis E.D."/>
            <person name="Hiller M."/>
            <person name="Vernes S.C."/>
            <person name="Myers E.W."/>
            <person name="Teeling E.C."/>
        </authorList>
    </citation>
    <scope>NUCLEOTIDE SEQUENCE [LARGE SCALE GENOMIC DNA]</scope>
    <source>
        <strain evidence="10">MPipKuh1</strain>
        <tissue evidence="10">Flight muscle</tissue>
    </source>
</reference>
<feature type="transmembrane region" description="Helical" evidence="9">
    <location>
        <begin position="79"/>
        <end position="101"/>
    </location>
</feature>
<dbReference type="PANTHER" id="PTHR31488:SF4">
    <property type="entry name" value="C-MANNOSYLTRANSFERASE DPY19L3-RELATED"/>
    <property type="match status" value="1"/>
</dbReference>
<evidence type="ECO:0000256" key="1">
    <source>
        <dbReference type="ARBA" id="ARBA00004141"/>
    </source>
</evidence>
<evidence type="ECO:0000313" key="10">
    <source>
        <dbReference type="EMBL" id="KAF6276900.1"/>
    </source>
</evidence>
<evidence type="ECO:0000256" key="3">
    <source>
        <dbReference type="ARBA" id="ARBA00022676"/>
    </source>
</evidence>
<keyword evidence="6 9" id="KW-1133">Transmembrane helix</keyword>
<protein>
    <recommendedName>
        <fullName evidence="12">Dpy-19 like C-mannosyltransferase 3</fullName>
    </recommendedName>
</protein>
<keyword evidence="5 9" id="KW-0812">Transmembrane</keyword>
<sequence length="214" mass="24144">MPEPRTPSAGASAGAWEEPCVGASDTMMSIRQRKGGRAAGAAGDGAAPQEDQQEDQQEDAAREPKLPSEGGTSRRLWKILSFTVGGAIALCAGLLTSVYLATLHENDLWFSNIKEVEREISFRTECGLYYSYYKQMLQAPSLMQGFRGLMYDNKTESMRTINLLQRMNIYQEVFLSAVYRALPIQVCRAVRVEWLRAGERQHLPFPVEVWRWLF</sequence>
<dbReference type="InterPro" id="IPR018732">
    <property type="entry name" value="Dpy-19/Dpy-19-like"/>
</dbReference>
<feature type="region of interest" description="Disordered" evidence="8">
    <location>
        <begin position="1"/>
        <end position="71"/>
    </location>
</feature>
<dbReference type="EMBL" id="JACAGB010000070">
    <property type="protein sequence ID" value="KAF6276900.1"/>
    <property type="molecule type" value="Genomic_DNA"/>
</dbReference>
<evidence type="ECO:0000256" key="8">
    <source>
        <dbReference type="SAM" id="MobiDB-lite"/>
    </source>
</evidence>
<keyword evidence="3" id="KW-0328">Glycosyltransferase</keyword>
<keyword evidence="11" id="KW-1185">Reference proteome</keyword>
<comment type="similarity">
    <text evidence="2">Belongs to the dpy-19 family.</text>
</comment>